<name>A0ABW1UUP2_9LACO</name>
<accession>A0ABW1UUP2</accession>
<evidence type="ECO:0000313" key="1">
    <source>
        <dbReference type="EMBL" id="MFC6322470.1"/>
    </source>
</evidence>
<dbReference type="Proteomes" id="UP001596186">
    <property type="component" value="Unassembled WGS sequence"/>
</dbReference>
<dbReference type="RefSeq" id="WP_125591962.1">
    <property type="nucleotide sequence ID" value="NZ_JBHSSN010000002.1"/>
</dbReference>
<keyword evidence="2" id="KW-1185">Reference proteome</keyword>
<dbReference type="EMBL" id="JBHSSN010000002">
    <property type="protein sequence ID" value="MFC6322470.1"/>
    <property type="molecule type" value="Genomic_DNA"/>
</dbReference>
<evidence type="ECO:0000313" key="2">
    <source>
        <dbReference type="Proteomes" id="UP001596186"/>
    </source>
</evidence>
<reference evidence="2" key="1">
    <citation type="journal article" date="2019" name="Int. J. Syst. Evol. Microbiol.">
        <title>The Global Catalogue of Microorganisms (GCM) 10K type strain sequencing project: providing services to taxonomists for standard genome sequencing and annotation.</title>
        <authorList>
            <consortium name="The Broad Institute Genomics Platform"/>
            <consortium name="The Broad Institute Genome Sequencing Center for Infectious Disease"/>
            <person name="Wu L."/>
            <person name="Ma J."/>
        </authorList>
    </citation>
    <scope>NUCLEOTIDE SEQUENCE [LARGE SCALE GENOMIC DNA]</scope>
    <source>
        <strain evidence="2">CCM 8895</strain>
    </source>
</reference>
<evidence type="ECO:0008006" key="3">
    <source>
        <dbReference type="Google" id="ProtNLM"/>
    </source>
</evidence>
<comment type="caution">
    <text evidence="1">The sequence shown here is derived from an EMBL/GenBank/DDBJ whole genome shotgun (WGS) entry which is preliminary data.</text>
</comment>
<dbReference type="PROSITE" id="PS51257">
    <property type="entry name" value="PROKAR_LIPOPROTEIN"/>
    <property type="match status" value="1"/>
</dbReference>
<proteinExistence type="predicted"/>
<organism evidence="1 2">
    <name type="scientific">Companilactobacillus baiquanensis</name>
    <dbReference type="NCBI Taxonomy" id="2486005"/>
    <lineage>
        <taxon>Bacteria</taxon>
        <taxon>Bacillati</taxon>
        <taxon>Bacillota</taxon>
        <taxon>Bacilli</taxon>
        <taxon>Lactobacillales</taxon>
        <taxon>Lactobacillaceae</taxon>
        <taxon>Companilactobacillus</taxon>
    </lineage>
</organism>
<sequence length="454" mass="51008">MRKRNYLLLIISMIFLLILGGCTSAKPKLSKTSSNGNIVIKGHNFRGLYQGNGTANDPDYKYSMYFGKDGNFVQDIISSKGFAGRFTEKGTYTIAKNGDVTMNIDSVTEERFSSDAALRKGKAPTSIVQRQGNTLSAAEDHPIKIENKKSYLLGTVNKVKLYPTSKATVNYHKHYRSELKKYDSAHNSFSGHGFTSNGMDTPMNAITFKNNKFIWRYGYQDSRNTAKNSAVMAVFQGTYSYNSNNHIMTLKVSNQSKAYYGDLMKLGGFEYQKIGESLAGKTLKLKYHDNDLDLISGEFDTWTMEDGHPDDASQSQPKYDDYINSYSVSTFDSQMKKGSSSDSSGRSVEDVFPTKEDFADWVTDYFRNKGDDYFHVLEAGDGETLPVRSPEKMDGTSNPVPMIYRLYYSIAEEGNEISDVGRNIGITEDGKLYSGHFIMYDDELTQAYRAYANN</sequence>
<gene>
    <name evidence="1" type="ORF">ACFP1F_01640</name>
</gene>
<protein>
    <recommendedName>
        <fullName evidence="3">Lipoprotein</fullName>
    </recommendedName>
</protein>